<keyword evidence="3" id="KW-1185">Reference proteome</keyword>
<dbReference type="InterPro" id="IPR020008">
    <property type="entry name" value="GlyGly_CTERM"/>
</dbReference>
<dbReference type="RefSeq" id="WP_206572487.1">
    <property type="nucleotide sequence ID" value="NZ_JAFKCV010000002.1"/>
</dbReference>
<dbReference type="Proteomes" id="UP000664654">
    <property type="component" value="Unassembled WGS sequence"/>
</dbReference>
<evidence type="ECO:0000313" key="3">
    <source>
        <dbReference type="Proteomes" id="UP000664654"/>
    </source>
</evidence>
<dbReference type="NCBIfam" id="TIGR03501">
    <property type="entry name" value="GlyGly_CTERM"/>
    <property type="match status" value="1"/>
</dbReference>
<dbReference type="EMBL" id="JAFKCV010000002">
    <property type="protein sequence ID" value="MBN7824368.1"/>
    <property type="molecule type" value="Genomic_DNA"/>
</dbReference>
<gene>
    <name evidence="2" type="ORF">J0A66_03915</name>
</gene>
<protein>
    <submittedName>
        <fullName evidence="2">DUF3466 family protein</fullName>
    </submittedName>
</protein>
<comment type="caution">
    <text evidence="2">The sequence shown here is derived from an EMBL/GenBank/DDBJ whole genome shotgun (WGS) entry which is preliminary data.</text>
</comment>
<dbReference type="Pfam" id="PF11949">
    <property type="entry name" value="DUF3466"/>
    <property type="match status" value="1"/>
</dbReference>
<keyword evidence="1" id="KW-0732">Signal</keyword>
<organism evidence="2 3">
    <name type="scientific">Bowmanella dokdonensis</name>
    <dbReference type="NCBI Taxonomy" id="751969"/>
    <lineage>
        <taxon>Bacteria</taxon>
        <taxon>Pseudomonadati</taxon>
        <taxon>Pseudomonadota</taxon>
        <taxon>Gammaproteobacteria</taxon>
        <taxon>Alteromonadales</taxon>
        <taxon>Alteromonadaceae</taxon>
        <taxon>Bowmanella</taxon>
    </lineage>
</organism>
<sequence length="560" mass="60736">MITTRLLPLSTLSLSLFVSGLTAATYQVVELGSKDEGVYSYANAISEQGQVAVTVQSPFNPVIDLELLNLEENETLQGLLDDPEAVMNGNISSTDLAIIYNYLKSDSLRNNPLFQKIGNYEGHLADSQGSDPVVAFDVVEPSLGELTGSTDLYLFDVNANGISVGSASAPYRKIDYVNEAEDNITFVVRDFSRRGFVKLDNQVVELEPTDSSLGGRSDARAISDNLLVAGFMTIEAGTTVEDAVERCEDEEIRGDIPEEVCKNNAVTNLTGNASLDSFYKSRAAIWALDSEGNILETRTFGLLFEPASDDTNLYGSYALDINDQGVAVGQASHRYRDTDSVTSFAAVFHGEDQVSGFIDDQEYIGSTALGINNHNQVVGHATKTINGYRRSKFYVYDFDEQSLTFPADFFPGSASVARAINDNGLVVGEGEVETVIGNSVRRRHAFIYDHNEQSFQDLNDLVACNSPYTLVQGNDINNAGEIAATAVVTRARLDITGEPILDEAGNQIMEDAVVAVKLVPVPGGEIDNCELEEPKTERQGAGLGWFMLALLGFAGIRRKN</sequence>
<dbReference type="InterPro" id="IPR022562">
    <property type="entry name" value="DUF3466"/>
</dbReference>
<dbReference type="AlphaFoldDB" id="A0A939ILM2"/>
<evidence type="ECO:0000313" key="2">
    <source>
        <dbReference type="EMBL" id="MBN7824368.1"/>
    </source>
</evidence>
<feature type="chain" id="PRO_5037199124" evidence="1">
    <location>
        <begin position="24"/>
        <end position="560"/>
    </location>
</feature>
<name>A0A939ILM2_9ALTE</name>
<proteinExistence type="predicted"/>
<evidence type="ECO:0000256" key="1">
    <source>
        <dbReference type="SAM" id="SignalP"/>
    </source>
</evidence>
<reference evidence="2" key="1">
    <citation type="submission" date="2021-03" db="EMBL/GenBank/DDBJ databases">
        <title>novel species isolated from a fishpond in China.</title>
        <authorList>
            <person name="Lu H."/>
            <person name="Cai Z."/>
        </authorList>
    </citation>
    <scope>NUCLEOTIDE SEQUENCE</scope>
    <source>
        <strain evidence="2">JCM 30855</strain>
    </source>
</reference>
<accession>A0A939ILM2</accession>
<feature type="signal peptide" evidence="1">
    <location>
        <begin position="1"/>
        <end position="23"/>
    </location>
</feature>